<reference evidence="1" key="1">
    <citation type="journal article" date="2008" name="Nature">
        <title>The amphioxus genome and the evolution of the chordate karyotype.</title>
        <authorList>
            <consortium name="US DOE Joint Genome Institute (JGI-PGF)"/>
            <person name="Putnam N.H."/>
            <person name="Butts T."/>
            <person name="Ferrier D.E.K."/>
            <person name="Furlong R.F."/>
            <person name="Hellsten U."/>
            <person name="Kawashima T."/>
            <person name="Robinson-Rechavi M."/>
            <person name="Shoguchi E."/>
            <person name="Terry A."/>
            <person name="Yu J.-K."/>
            <person name="Benito-Gutierrez E.L."/>
            <person name="Dubchak I."/>
            <person name="Garcia-Fernandez J."/>
            <person name="Gibson-Brown J.J."/>
            <person name="Grigoriev I.V."/>
            <person name="Horton A.C."/>
            <person name="de Jong P.J."/>
            <person name="Jurka J."/>
            <person name="Kapitonov V.V."/>
            <person name="Kohara Y."/>
            <person name="Kuroki Y."/>
            <person name="Lindquist E."/>
            <person name="Lucas S."/>
            <person name="Osoegawa K."/>
            <person name="Pennacchio L.A."/>
            <person name="Salamov A.A."/>
            <person name="Satou Y."/>
            <person name="Sauka-Spengler T."/>
            <person name="Schmutz J."/>
            <person name="Shin-I T."/>
            <person name="Toyoda A."/>
            <person name="Bronner-Fraser M."/>
            <person name="Fujiyama A."/>
            <person name="Holland L.Z."/>
            <person name="Holland P.W.H."/>
            <person name="Satoh N."/>
            <person name="Rokhsar D.S."/>
        </authorList>
    </citation>
    <scope>NUCLEOTIDE SEQUENCE [LARGE SCALE GENOMIC DNA]</scope>
    <source>
        <strain evidence="1">S238N-H82</strain>
        <tissue evidence="1">Testes</tissue>
    </source>
</reference>
<evidence type="ECO:0000313" key="1">
    <source>
        <dbReference type="EMBL" id="EEN67528.1"/>
    </source>
</evidence>
<protein>
    <submittedName>
        <fullName evidence="1">Uncharacterized protein</fullName>
    </submittedName>
</protein>
<name>C3XXR8_BRAFL</name>
<dbReference type="AlphaFoldDB" id="C3XXR8"/>
<gene>
    <name evidence="1" type="ORF">BRAFLDRAFT_63845</name>
</gene>
<sequence length="403" mass="46087">MTHVLEHLYGVRNVDELPWKTKVFYNQHKTIEFFLAGRALTLLPDMPVFSRFRRRQTIDDVMAGIPWSGALVRRQRHPSVWTSVSSLTSVDIDEMLAKCSDCWFFEEKVGVSDVELDDIKLRKALEASMREQETVVEKPKLSSPEKELELEDIQLKQALEESLREQEAVLKTSKSSSSKKDLELEDIQLKQALEASLREQETVVRTPQSSSPEKTSIVVQAEVHVDSPSKVESLPNASFYQSLHRYHDPTSWEKDDSFYAYSSDEDGSVSTGIAVADVHHAYDSDSIRELEVGQVPWWALPDVPTDVLQERRRVTNNGCVCWDPLEITFEGSETITLPDPEAEQSITQKTKKPSTWKRFKCGLGRVGRRLRKLFCGCLMEEEFDPEDLYILEFKSRGIDVITV</sequence>
<dbReference type="EMBL" id="GG666471">
    <property type="protein sequence ID" value="EEN67528.1"/>
    <property type="molecule type" value="Genomic_DNA"/>
</dbReference>
<dbReference type="SMART" id="SM00726">
    <property type="entry name" value="UIM"/>
    <property type="match status" value="3"/>
</dbReference>
<dbReference type="InterPro" id="IPR003903">
    <property type="entry name" value="UIM_dom"/>
</dbReference>
<proteinExistence type="predicted"/>
<organism>
    <name type="scientific">Branchiostoma floridae</name>
    <name type="common">Florida lancelet</name>
    <name type="synonym">Amphioxus</name>
    <dbReference type="NCBI Taxonomy" id="7739"/>
    <lineage>
        <taxon>Eukaryota</taxon>
        <taxon>Metazoa</taxon>
        <taxon>Chordata</taxon>
        <taxon>Cephalochordata</taxon>
        <taxon>Leptocardii</taxon>
        <taxon>Amphioxiformes</taxon>
        <taxon>Branchiostomatidae</taxon>
        <taxon>Branchiostoma</taxon>
    </lineage>
</organism>
<dbReference type="InParanoid" id="C3XXR8"/>
<accession>C3XXR8</accession>